<protein>
    <submittedName>
        <fullName evidence="13">(salmon louse) hypothetical protein</fullName>
    </submittedName>
</protein>
<evidence type="ECO:0000256" key="3">
    <source>
        <dbReference type="ARBA" id="ARBA00022448"/>
    </source>
</evidence>
<gene>
    <name evidence="13" type="ORF">LSAA_10668</name>
</gene>
<keyword evidence="3 12" id="KW-0813">Transport</keyword>
<keyword evidence="14" id="KW-1185">Reference proteome</keyword>
<name>A0A7R8H9K9_LEPSM</name>
<evidence type="ECO:0000256" key="10">
    <source>
        <dbReference type="ARBA" id="ARBA00023201"/>
    </source>
</evidence>
<proteinExistence type="inferred from homology"/>
<dbReference type="OrthoDB" id="7939651at2759"/>
<dbReference type="EMBL" id="HG994584">
    <property type="protein sequence ID" value="CAF2942918.1"/>
    <property type="molecule type" value="Genomic_DNA"/>
</dbReference>
<evidence type="ECO:0000313" key="14">
    <source>
        <dbReference type="Proteomes" id="UP000675881"/>
    </source>
</evidence>
<keyword evidence="6" id="KW-1133">Transmembrane helix</keyword>
<dbReference type="AlphaFoldDB" id="A0A7R8H9K9"/>
<dbReference type="InterPro" id="IPR001873">
    <property type="entry name" value="ENaC"/>
</dbReference>
<dbReference type="Pfam" id="PF00858">
    <property type="entry name" value="ASC"/>
    <property type="match status" value="1"/>
</dbReference>
<evidence type="ECO:0000256" key="2">
    <source>
        <dbReference type="ARBA" id="ARBA00007193"/>
    </source>
</evidence>
<keyword evidence="5 12" id="KW-0812">Transmembrane</keyword>
<sequence>MSLGMILLRRNDAGEARNCENNMKRSRKSMLRKRKIFLSRSLDLLLTTICSLILVYHVYHSVHRLYIGQTKLISDVQPTNKVVFPAFTVCPTFASYSFNEEVFQAFNTSKRDFVFESNFKNNGSDPRYIFLKATYELTEILQFVELQFITEKIKETNIRIRPGDESKYAHWTQMSTVNFGRCYELKFTNKTLKSPIMSIIFRGYINFYVFIHHPGQYHHIDTATKIIAKIKMRTYVDTTYEISNTESTNPNCKSKMDYDFSGCINNETNKKLVDTFGCSVPFLDNSDQSCISDNSTFVESLNKMFKLLIRNAQFSLCGMPCVTIDVFMGLPNYDNDNSNQSFTKIYLRTGVRVKTSTYDYTFFTMIAEVGGTSGLLLGISLIHIFINAKNFVLWKSNQK</sequence>
<comment type="similarity">
    <text evidence="2 12">Belongs to the amiloride-sensitive sodium channel (TC 1.A.6) family.</text>
</comment>
<evidence type="ECO:0000256" key="1">
    <source>
        <dbReference type="ARBA" id="ARBA00004141"/>
    </source>
</evidence>
<dbReference type="GO" id="GO:0005272">
    <property type="term" value="F:sodium channel activity"/>
    <property type="evidence" value="ECO:0007669"/>
    <property type="project" value="UniProtKB-KW"/>
</dbReference>
<reference evidence="13" key="1">
    <citation type="submission" date="2021-02" db="EMBL/GenBank/DDBJ databases">
        <authorList>
            <person name="Bekaert M."/>
        </authorList>
    </citation>
    <scope>NUCLEOTIDE SEQUENCE</scope>
    <source>
        <strain evidence="13">IoA-00</strain>
    </source>
</reference>
<accession>A0A7R8H9K9</accession>
<dbReference type="GO" id="GO:0016020">
    <property type="term" value="C:membrane"/>
    <property type="evidence" value="ECO:0007669"/>
    <property type="project" value="UniProtKB-SubCell"/>
</dbReference>
<evidence type="ECO:0000256" key="6">
    <source>
        <dbReference type="ARBA" id="ARBA00022989"/>
    </source>
</evidence>
<keyword evidence="8 12" id="KW-0406">Ion transport</keyword>
<keyword evidence="7" id="KW-0915">Sodium</keyword>
<evidence type="ECO:0000256" key="7">
    <source>
        <dbReference type="ARBA" id="ARBA00023053"/>
    </source>
</evidence>
<evidence type="ECO:0000256" key="12">
    <source>
        <dbReference type="RuleBase" id="RU000679"/>
    </source>
</evidence>
<evidence type="ECO:0000256" key="11">
    <source>
        <dbReference type="ARBA" id="ARBA00023303"/>
    </source>
</evidence>
<keyword evidence="10 12" id="KW-0739">Sodium transport</keyword>
<comment type="subcellular location">
    <subcellularLocation>
        <location evidence="1">Membrane</location>
        <topology evidence="1">Multi-pass membrane protein</topology>
    </subcellularLocation>
</comment>
<organism evidence="13 14">
    <name type="scientific">Lepeophtheirus salmonis</name>
    <name type="common">Salmon louse</name>
    <name type="synonym">Caligus salmonis</name>
    <dbReference type="NCBI Taxonomy" id="72036"/>
    <lineage>
        <taxon>Eukaryota</taxon>
        <taxon>Metazoa</taxon>
        <taxon>Ecdysozoa</taxon>
        <taxon>Arthropoda</taxon>
        <taxon>Crustacea</taxon>
        <taxon>Multicrustacea</taxon>
        <taxon>Hexanauplia</taxon>
        <taxon>Copepoda</taxon>
        <taxon>Siphonostomatoida</taxon>
        <taxon>Caligidae</taxon>
        <taxon>Lepeophtheirus</taxon>
    </lineage>
</organism>
<keyword evidence="11 12" id="KW-0407">Ion channel</keyword>
<keyword evidence="4 12" id="KW-0894">Sodium channel</keyword>
<evidence type="ECO:0000256" key="5">
    <source>
        <dbReference type="ARBA" id="ARBA00022692"/>
    </source>
</evidence>
<evidence type="ECO:0000256" key="9">
    <source>
        <dbReference type="ARBA" id="ARBA00023136"/>
    </source>
</evidence>
<dbReference type="Proteomes" id="UP000675881">
    <property type="component" value="Chromosome 5"/>
</dbReference>
<evidence type="ECO:0000256" key="4">
    <source>
        <dbReference type="ARBA" id="ARBA00022461"/>
    </source>
</evidence>
<keyword evidence="9" id="KW-0472">Membrane</keyword>
<evidence type="ECO:0000313" key="13">
    <source>
        <dbReference type="EMBL" id="CAF2942918.1"/>
    </source>
</evidence>
<evidence type="ECO:0000256" key="8">
    <source>
        <dbReference type="ARBA" id="ARBA00023065"/>
    </source>
</evidence>